<gene>
    <name evidence="2" type="ORF">HTZ84_05165</name>
</gene>
<evidence type="ECO:0000313" key="2">
    <source>
        <dbReference type="EMBL" id="NUC71703.1"/>
    </source>
</evidence>
<feature type="compositionally biased region" description="Basic and acidic residues" evidence="1">
    <location>
        <begin position="23"/>
        <end position="41"/>
    </location>
</feature>
<evidence type="ECO:0000256" key="1">
    <source>
        <dbReference type="SAM" id="MobiDB-lite"/>
    </source>
</evidence>
<proteinExistence type="predicted"/>
<feature type="region of interest" description="Disordered" evidence="1">
    <location>
        <begin position="91"/>
        <end position="115"/>
    </location>
</feature>
<comment type="caution">
    <text evidence="2">The sequence shown here is derived from an EMBL/GenBank/DDBJ whole genome shotgun (WGS) entry which is preliminary data.</text>
</comment>
<feature type="compositionally biased region" description="Basic and acidic residues" evidence="1">
    <location>
        <begin position="92"/>
        <end position="115"/>
    </location>
</feature>
<dbReference type="RefSeq" id="WP_174679691.1">
    <property type="nucleotide sequence ID" value="NZ_JABUQZ010000001.1"/>
</dbReference>
<feature type="compositionally biased region" description="Acidic residues" evidence="1">
    <location>
        <begin position="42"/>
        <end position="61"/>
    </location>
</feature>
<organism evidence="2 3">
    <name type="scientific">Haloterrigena gelatinilytica</name>
    <dbReference type="NCBI Taxonomy" id="2741724"/>
    <lineage>
        <taxon>Archaea</taxon>
        <taxon>Methanobacteriati</taxon>
        <taxon>Methanobacteriota</taxon>
        <taxon>Stenosarchaea group</taxon>
        <taxon>Halobacteria</taxon>
        <taxon>Halobacteriales</taxon>
        <taxon>Natrialbaceae</taxon>
        <taxon>Haloterrigena</taxon>
    </lineage>
</organism>
<sequence>MAELYWPRSTTFLGRDQQYAGPEVHDVPDELEEKFRARGWEDPPEEGNESEDVEESDEDYQTLDPSEYTVAELENELETGDFDATLDEIEEAEKAQKDRDGALEAIANRREQLEE</sequence>
<reference evidence="2 3" key="1">
    <citation type="submission" date="2020-06" db="EMBL/GenBank/DDBJ databases">
        <title>Haloterrigena sp. nov., an extremely halophilic archaeon isolated from a saline sediment.</title>
        <authorList>
            <person name="Liu B.-B."/>
        </authorList>
    </citation>
    <scope>NUCLEOTIDE SEQUENCE [LARGE SCALE GENOMIC DNA]</scope>
    <source>
        <strain evidence="2 3">SYSU A558-1</strain>
    </source>
</reference>
<keyword evidence="3" id="KW-1185">Reference proteome</keyword>
<feature type="region of interest" description="Disordered" evidence="1">
    <location>
        <begin position="14"/>
        <end position="64"/>
    </location>
</feature>
<protein>
    <submittedName>
        <fullName evidence="2">Uncharacterized protein</fullName>
    </submittedName>
</protein>
<name>A0ABX2LBI9_9EURY</name>
<accession>A0ABX2LBI9</accession>
<dbReference type="Proteomes" id="UP001016761">
    <property type="component" value="Unassembled WGS sequence"/>
</dbReference>
<evidence type="ECO:0000313" key="3">
    <source>
        <dbReference type="Proteomes" id="UP001016761"/>
    </source>
</evidence>
<dbReference type="EMBL" id="JABUQZ010000001">
    <property type="protein sequence ID" value="NUC71703.1"/>
    <property type="molecule type" value="Genomic_DNA"/>
</dbReference>